<evidence type="ECO:0000256" key="1">
    <source>
        <dbReference type="SAM" id="Phobius"/>
    </source>
</evidence>
<sequence>MQINWLGVVLALVAGMVVAGVWYGKLFVEVWWNLTGITPEQSKAASRRNMIQLLIANAVTAIGLAAAVAVTASATGNHSVWLALVVGFAAWLTFSATTLLQHNAFELKSPKLTVINTAYQLALFLAMSLVIGLLQPAATG</sequence>
<dbReference type="RefSeq" id="WP_044514031.1">
    <property type="nucleotide sequence ID" value="NZ_HG322951.1"/>
</dbReference>
<feature type="transmembrane region" description="Helical" evidence="1">
    <location>
        <begin position="112"/>
        <end position="134"/>
    </location>
</feature>
<proteinExistence type="predicted"/>
<keyword evidence="1" id="KW-0472">Membrane</keyword>
<feature type="transmembrane region" description="Helical" evidence="1">
    <location>
        <begin position="6"/>
        <end position="32"/>
    </location>
</feature>
<accession>A0A7X6MS53</accession>
<gene>
    <name evidence="2" type="ORF">HGA11_18710</name>
</gene>
<evidence type="ECO:0000313" key="3">
    <source>
        <dbReference type="Proteomes" id="UP000518188"/>
    </source>
</evidence>
<dbReference type="Proteomes" id="UP000518188">
    <property type="component" value="Unassembled WGS sequence"/>
</dbReference>
<protein>
    <submittedName>
        <fullName evidence="2">DUF1761 domain-containing protein</fullName>
    </submittedName>
</protein>
<dbReference type="Pfam" id="PF08570">
    <property type="entry name" value="DUF1761"/>
    <property type="match status" value="1"/>
</dbReference>
<feature type="transmembrane region" description="Helical" evidence="1">
    <location>
        <begin position="53"/>
        <end position="74"/>
    </location>
</feature>
<name>A0A7X6MS53_9MYCO</name>
<organism evidence="2 3">
    <name type="scientific">Mycolicibacterium septicum DSM 44393</name>
    <dbReference type="NCBI Taxonomy" id="1341646"/>
    <lineage>
        <taxon>Bacteria</taxon>
        <taxon>Bacillati</taxon>
        <taxon>Actinomycetota</taxon>
        <taxon>Actinomycetes</taxon>
        <taxon>Mycobacteriales</taxon>
        <taxon>Mycobacteriaceae</taxon>
        <taxon>Mycolicibacterium</taxon>
    </lineage>
</organism>
<dbReference type="InterPro" id="IPR013879">
    <property type="entry name" value="DUF1761"/>
</dbReference>
<dbReference type="AlphaFoldDB" id="A0A7X6MS53"/>
<feature type="transmembrane region" description="Helical" evidence="1">
    <location>
        <begin position="80"/>
        <end position="100"/>
    </location>
</feature>
<reference evidence="2 3" key="1">
    <citation type="submission" date="2020-04" db="EMBL/GenBank/DDBJ databases">
        <title>MicrobeNet Type strains.</title>
        <authorList>
            <person name="Nicholson A.C."/>
        </authorList>
    </citation>
    <scope>NUCLEOTIDE SEQUENCE [LARGE SCALE GENOMIC DNA]</scope>
    <source>
        <strain evidence="2 3">ATCC 700731</strain>
    </source>
</reference>
<keyword evidence="1" id="KW-1133">Transmembrane helix</keyword>
<comment type="caution">
    <text evidence="2">The sequence shown here is derived from an EMBL/GenBank/DDBJ whole genome shotgun (WGS) entry which is preliminary data.</text>
</comment>
<keyword evidence="1" id="KW-0812">Transmembrane</keyword>
<dbReference type="EMBL" id="JAAXPJ010000007">
    <property type="protein sequence ID" value="NKZ13008.1"/>
    <property type="molecule type" value="Genomic_DNA"/>
</dbReference>
<evidence type="ECO:0000313" key="2">
    <source>
        <dbReference type="EMBL" id="NKZ13008.1"/>
    </source>
</evidence>